<comment type="function">
    <text evidence="7">DNA-dependent RNA polymerase which catalyzes the transcription of DNA into RNA using the four ribonucleoside triphosphates as substrates.</text>
</comment>
<dbReference type="EMBL" id="KE145367">
    <property type="protein sequence ID" value="EPE29524.1"/>
    <property type="molecule type" value="Genomic_DNA"/>
</dbReference>
<keyword evidence="3 7" id="KW-0240">DNA-directed RNA polymerase</keyword>
<dbReference type="eggNOG" id="KOG4134">
    <property type="taxonomic scope" value="Eukaryota"/>
</dbReference>
<reference evidence="10 11" key="1">
    <citation type="journal article" date="2013" name="BMC Genomics">
        <title>Genomics-driven discovery of the pneumocandin biosynthetic gene cluster in the fungus Glarea lozoyensis.</title>
        <authorList>
            <person name="Chen L."/>
            <person name="Yue Q."/>
            <person name="Zhang X."/>
            <person name="Xiang M."/>
            <person name="Wang C."/>
            <person name="Li S."/>
            <person name="Che Y."/>
            <person name="Ortiz-Lopez F.J."/>
            <person name="Bills G.F."/>
            <person name="Liu X."/>
            <person name="An Z."/>
        </authorList>
    </citation>
    <scope>NUCLEOTIDE SEQUENCE [LARGE SCALE GENOMIC DNA]</scope>
    <source>
        <strain evidence="11">ATCC 20868 / MF5171</strain>
    </source>
</reference>
<comment type="similarity">
    <text evidence="2">Belongs to the eukaryotic RPA43 RNA polymerase subunit family.</text>
</comment>
<evidence type="ECO:0000256" key="8">
    <source>
        <dbReference type="SAM" id="MobiDB-lite"/>
    </source>
</evidence>
<dbReference type="AlphaFoldDB" id="S3CX65"/>
<keyword evidence="11" id="KW-1185">Reference proteome</keyword>
<evidence type="ECO:0000256" key="1">
    <source>
        <dbReference type="ARBA" id="ARBA00004604"/>
    </source>
</evidence>
<dbReference type="Proteomes" id="UP000016922">
    <property type="component" value="Unassembled WGS sequence"/>
</dbReference>
<gene>
    <name evidence="10" type="ORF">GLAREA_00684</name>
</gene>
<evidence type="ECO:0000256" key="7">
    <source>
        <dbReference type="RuleBase" id="RU369086"/>
    </source>
</evidence>
<organism evidence="10 11">
    <name type="scientific">Glarea lozoyensis (strain ATCC 20868 / MF5171)</name>
    <dbReference type="NCBI Taxonomy" id="1116229"/>
    <lineage>
        <taxon>Eukaryota</taxon>
        <taxon>Fungi</taxon>
        <taxon>Dikarya</taxon>
        <taxon>Ascomycota</taxon>
        <taxon>Pezizomycotina</taxon>
        <taxon>Leotiomycetes</taxon>
        <taxon>Helotiales</taxon>
        <taxon>Helotiaceae</taxon>
        <taxon>Glarea</taxon>
    </lineage>
</organism>
<evidence type="ECO:0000256" key="4">
    <source>
        <dbReference type="ARBA" id="ARBA00022553"/>
    </source>
</evidence>
<dbReference type="OMA" id="TYYPPFN"/>
<keyword evidence="4" id="KW-0597">Phosphoprotein</keyword>
<dbReference type="GO" id="GO:0006361">
    <property type="term" value="P:transcription initiation at RNA polymerase I promoter"/>
    <property type="evidence" value="ECO:0007669"/>
    <property type="project" value="UniProtKB-ARBA"/>
</dbReference>
<feature type="region of interest" description="Disordered" evidence="8">
    <location>
        <begin position="288"/>
        <end position="313"/>
    </location>
</feature>
<dbReference type="KEGG" id="glz:GLAREA_00684"/>
<dbReference type="Gene3D" id="2.40.50.1060">
    <property type="match status" value="1"/>
</dbReference>
<feature type="compositionally biased region" description="Polar residues" evidence="8">
    <location>
        <begin position="49"/>
        <end position="62"/>
    </location>
</feature>
<evidence type="ECO:0000313" key="10">
    <source>
        <dbReference type="EMBL" id="EPE29524.1"/>
    </source>
</evidence>
<accession>S3CX65</accession>
<dbReference type="OrthoDB" id="10250504at2759"/>
<dbReference type="GeneID" id="19459742"/>
<proteinExistence type="inferred from homology"/>
<name>S3CX65_GLAL2</name>
<dbReference type="RefSeq" id="XP_008083633.1">
    <property type="nucleotide sequence ID" value="XM_008085442.1"/>
</dbReference>
<feature type="region of interest" description="Disordered" evidence="8">
    <location>
        <begin position="1"/>
        <end position="62"/>
    </location>
</feature>
<dbReference type="STRING" id="1116229.S3CX65"/>
<evidence type="ECO:0000259" key="9">
    <source>
        <dbReference type="Pfam" id="PF17875"/>
    </source>
</evidence>
<keyword evidence="5 7" id="KW-0804">Transcription</keyword>
<evidence type="ECO:0000256" key="5">
    <source>
        <dbReference type="ARBA" id="ARBA00023163"/>
    </source>
</evidence>
<evidence type="ECO:0000256" key="6">
    <source>
        <dbReference type="ARBA" id="ARBA00023242"/>
    </source>
</evidence>
<dbReference type="InterPro" id="IPR041178">
    <property type="entry name" value="RPA43_OB"/>
</dbReference>
<evidence type="ECO:0000256" key="3">
    <source>
        <dbReference type="ARBA" id="ARBA00022478"/>
    </source>
</evidence>
<protein>
    <recommendedName>
        <fullName evidence="7">DNA-directed RNA polymerase subunit</fullName>
    </recommendedName>
</protein>
<evidence type="ECO:0000313" key="11">
    <source>
        <dbReference type="Proteomes" id="UP000016922"/>
    </source>
</evidence>
<dbReference type="FunFam" id="3.30.1490.120:FF:000004">
    <property type="entry name" value="RNA polymerase I subunit Rpa43"/>
    <property type="match status" value="1"/>
</dbReference>
<dbReference type="HOGENOM" id="CLU_036411_0_0_1"/>
<dbReference type="InterPro" id="IPR045113">
    <property type="entry name" value="Rpb7-like"/>
</dbReference>
<dbReference type="PANTHER" id="PTHR12709:SF5">
    <property type="entry name" value="DNA-DIRECTED RNA POLYMERASE I SUBUNIT RPA43"/>
    <property type="match status" value="1"/>
</dbReference>
<sequence>MASDKLDSKGEKKQMSSHGEKKRKRDHKEDGHKSKSKKHKSDRPEKVSTEVSNIVSEDPSNSPFHMQTASMYLPLAPISQKYPLEGLCAEHLSPLILQYYPPFNGVVLAYDNPRLSEKPFGTNTSTEMLFQNIDEYAVSWSWVTAEFLIFKMESGVEIEAYVNLQNEGHVGLVCWNLFNASIERKRLPADWKWVGVEELEAEEGAEDNYAPDGAGYYVDGSGNKVEGKYMFRIKDVQTDSDPQRGFVSIEGTMLGEEEELALLESEKSVVKKPVDLMSRRPWPSKAIGATVLGVPREPDEDDAGGRRKHRQRY</sequence>
<dbReference type="InterPro" id="IPR036898">
    <property type="entry name" value="RNA_pol_Rpb7-like_N_sf"/>
</dbReference>
<dbReference type="Gene3D" id="3.30.1490.120">
    <property type="entry name" value="RNA polymerase Rpb7-like, N-terminal domain"/>
    <property type="match status" value="1"/>
</dbReference>
<dbReference type="PANTHER" id="PTHR12709">
    <property type="entry name" value="DNA-DIRECTED RNA POLYMERASE II, III"/>
    <property type="match status" value="1"/>
</dbReference>
<dbReference type="GO" id="GO:0006362">
    <property type="term" value="P:transcription elongation by RNA polymerase I"/>
    <property type="evidence" value="ECO:0007669"/>
    <property type="project" value="UniProtKB-ARBA"/>
</dbReference>
<feature type="compositionally biased region" description="Basic and acidic residues" evidence="8">
    <location>
        <begin position="1"/>
        <end position="14"/>
    </location>
</feature>
<dbReference type="GO" id="GO:0005736">
    <property type="term" value="C:RNA polymerase I complex"/>
    <property type="evidence" value="ECO:0007669"/>
    <property type="project" value="UniProtKB-ARBA"/>
</dbReference>
<comment type="subcellular location">
    <subcellularLocation>
        <location evidence="1">Nucleus</location>
        <location evidence="1">Nucleolus</location>
    </subcellularLocation>
</comment>
<dbReference type="Pfam" id="PF17875">
    <property type="entry name" value="RPA43_OB"/>
    <property type="match status" value="1"/>
</dbReference>
<keyword evidence="6 7" id="KW-0539">Nucleus</keyword>
<feature type="domain" description="RPA43 OB" evidence="9">
    <location>
        <begin position="155"/>
        <end position="254"/>
    </location>
</feature>
<evidence type="ECO:0000256" key="2">
    <source>
        <dbReference type="ARBA" id="ARBA00005930"/>
    </source>
</evidence>